<feature type="non-terminal residue" evidence="2">
    <location>
        <position position="94"/>
    </location>
</feature>
<dbReference type="AlphaFoldDB" id="A0A1I0DXL2"/>
<keyword evidence="3" id="KW-1185">Reference proteome</keyword>
<proteinExistence type="predicted"/>
<dbReference type="EMBL" id="FOIJ01000002">
    <property type="protein sequence ID" value="SET37450.1"/>
    <property type="molecule type" value="Genomic_DNA"/>
</dbReference>
<evidence type="ECO:0000256" key="1">
    <source>
        <dbReference type="SAM" id="MobiDB-lite"/>
    </source>
</evidence>
<reference evidence="3" key="1">
    <citation type="submission" date="2016-10" db="EMBL/GenBank/DDBJ databases">
        <authorList>
            <person name="Varghese N."/>
            <person name="Submissions S."/>
        </authorList>
    </citation>
    <scope>NUCLEOTIDE SEQUENCE [LARGE SCALE GENOMIC DNA]</scope>
    <source>
        <strain evidence="3">DSM 16858</strain>
    </source>
</reference>
<evidence type="ECO:0000313" key="3">
    <source>
        <dbReference type="Proteomes" id="UP000199181"/>
    </source>
</evidence>
<feature type="region of interest" description="Disordered" evidence="1">
    <location>
        <begin position="1"/>
        <end position="94"/>
    </location>
</feature>
<accession>A0A1I0DXL2</accession>
<dbReference type="Proteomes" id="UP000199181">
    <property type="component" value="Unassembled WGS sequence"/>
</dbReference>
<gene>
    <name evidence="2" type="ORF">SAMN05443639_102743</name>
</gene>
<organism evidence="2 3">
    <name type="scientific">Stigmatella erecta</name>
    <dbReference type="NCBI Taxonomy" id="83460"/>
    <lineage>
        <taxon>Bacteria</taxon>
        <taxon>Pseudomonadati</taxon>
        <taxon>Myxococcota</taxon>
        <taxon>Myxococcia</taxon>
        <taxon>Myxococcales</taxon>
        <taxon>Cystobacterineae</taxon>
        <taxon>Archangiaceae</taxon>
        <taxon>Stigmatella</taxon>
    </lineage>
</organism>
<sequence>MGIKLGGVGKLFKGGGKIPDFKPSAPKPQAPKPDAKPTFTPRPDINGKPQSNKPDFKPQAPKPDTKPTFTPRPDINGKPQLNKPDFNLDSLKPG</sequence>
<feature type="compositionally biased region" description="Gly residues" evidence="1">
    <location>
        <begin position="1"/>
        <end position="17"/>
    </location>
</feature>
<name>A0A1I0DXL2_9BACT</name>
<evidence type="ECO:0000313" key="2">
    <source>
        <dbReference type="EMBL" id="SET37450.1"/>
    </source>
</evidence>
<protein>
    <submittedName>
        <fullName evidence="2">Uncharacterized protein</fullName>
    </submittedName>
</protein>